<proteinExistence type="predicted"/>
<sequence length="60" mass="6752">MKLLLIRHAQSENNVIEDHPDYVQARQPDPPLTTNGHASARQFAQDADLGGVTHGFRLFR</sequence>
<dbReference type="InterPro" id="IPR013078">
    <property type="entry name" value="His_Pase_superF_clade-1"/>
</dbReference>
<keyword evidence="2" id="KW-1185">Reference proteome</keyword>
<dbReference type="Gene3D" id="3.40.50.1240">
    <property type="entry name" value="Phosphoglycerate mutase-like"/>
    <property type="match status" value="1"/>
</dbReference>
<dbReference type="Proteomes" id="UP001423409">
    <property type="component" value="Unassembled WGS sequence"/>
</dbReference>
<dbReference type="InterPro" id="IPR029033">
    <property type="entry name" value="His_PPase_superfam"/>
</dbReference>
<dbReference type="SUPFAM" id="SSF53254">
    <property type="entry name" value="Phosphoglycerate mutase-like"/>
    <property type="match status" value="1"/>
</dbReference>
<accession>A0ABP9UF98</accession>
<dbReference type="RefSeq" id="WP_345444995.1">
    <property type="nucleotide sequence ID" value="NZ_BAABQU010000021.1"/>
</dbReference>
<organism evidence="1 2">
    <name type="scientific">Deinococcus caeni</name>
    <dbReference type="NCBI Taxonomy" id="569127"/>
    <lineage>
        <taxon>Bacteria</taxon>
        <taxon>Thermotogati</taxon>
        <taxon>Deinococcota</taxon>
        <taxon>Deinococci</taxon>
        <taxon>Deinococcales</taxon>
        <taxon>Deinococcaceae</taxon>
        <taxon>Deinococcus</taxon>
    </lineage>
</organism>
<protein>
    <recommendedName>
        <fullName evidence="3">Histidine phosphatase family protein</fullName>
    </recommendedName>
</protein>
<evidence type="ECO:0000313" key="1">
    <source>
        <dbReference type="EMBL" id="GAA5440415.1"/>
    </source>
</evidence>
<dbReference type="Pfam" id="PF00300">
    <property type="entry name" value="His_Phos_1"/>
    <property type="match status" value="1"/>
</dbReference>
<evidence type="ECO:0008006" key="3">
    <source>
        <dbReference type="Google" id="ProtNLM"/>
    </source>
</evidence>
<gene>
    <name evidence="1" type="ORF">Dcae01_01928</name>
</gene>
<evidence type="ECO:0000313" key="2">
    <source>
        <dbReference type="Proteomes" id="UP001423409"/>
    </source>
</evidence>
<name>A0ABP9UF98_9DEIO</name>
<dbReference type="EMBL" id="BAABQU010000021">
    <property type="protein sequence ID" value="GAA5440415.1"/>
    <property type="molecule type" value="Genomic_DNA"/>
</dbReference>
<reference evidence="1 2" key="1">
    <citation type="submission" date="2024-02" db="EMBL/GenBank/DDBJ databases">
        <title>Deinococcus caeni NBRC 101312.</title>
        <authorList>
            <person name="Ichikawa N."/>
            <person name="Katano-Makiyama Y."/>
            <person name="Hidaka K."/>
        </authorList>
    </citation>
    <scope>NUCLEOTIDE SEQUENCE [LARGE SCALE GENOMIC DNA]</scope>
    <source>
        <strain evidence="1 2">NBRC 101312</strain>
    </source>
</reference>
<comment type="caution">
    <text evidence="1">The sequence shown here is derived from an EMBL/GenBank/DDBJ whole genome shotgun (WGS) entry which is preliminary data.</text>
</comment>